<keyword evidence="2" id="KW-1185">Reference proteome</keyword>
<reference evidence="1 2" key="1">
    <citation type="journal article" date="2022" name="DNA Res.">
        <title>Chromosomal-level genome assembly of the orchid tree Bauhinia variegata (Leguminosae; Cercidoideae) supports the allotetraploid origin hypothesis of Bauhinia.</title>
        <authorList>
            <person name="Zhong Y."/>
            <person name="Chen Y."/>
            <person name="Zheng D."/>
            <person name="Pang J."/>
            <person name="Liu Y."/>
            <person name="Luo S."/>
            <person name="Meng S."/>
            <person name="Qian L."/>
            <person name="Wei D."/>
            <person name="Dai S."/>
            <person name="Zhou R."/>
        </authorList>
    </citation>
    <scope>NUCLEOTIDE SEQUENCE [LARGE SCALE GENOMIC DNA]</scope>
    <source>
        <strain evidence="1">BV-YZ2020</strain>
    </source>
</reference>
<name>A0ACB9M1Y8_BAUVA</name>
<dbReference type="Proteomes" id="UP000828941">
    <property type="component" value="Chromosome 10"/>
</dbReference>
<organism evidence="1 2">
    <name type="scientific">Bauhinia variegata</name>
    <name type="common">Purple orchid tree</name>
    <name type="synonym">Phanera variegata</name>
    <dbReference type="NCBI Taxonomy" id="167791"/>
    <lineage>
        <taxon>Eukaryota</taxon>
        <taxon>Viridiplantae</taxon>
        <taxon>Streptophyta</taxon>
        <taxon>Embryophyta</taxon>
        <taxon>Tracheophyta</taxon>
        <taxon>Spermatophyta</taxon>
        <taxon>Magnoliopsida</taxon>
        <taxon>eudicotyledons</taxon>
        <taxon>Gunneridae</taxon>
        <taxon>Pentapetalae</taxon>
        <taxon>rosids</taxon>
        <taxon>fabids</taxon>
        <taxon>Fabales</taxon>
        <taxon>Fabaceae</taxon>
        <taxon>Cercidoideae</taxon>
        <taxon>Cercideae</taxon>
        <taxon>Bauhiniinae</taxon>
        <taxon>Bauhinia</taxon>
    </lineage>
</organism>
<comment type="caution">
    <text evidence="1">The sequence shown here is derived from an EMBL/GenBank/DDBJ whole genome shotgun (WGS) entry which is preliminary data.</text>
</comment>
<proteinExistence type="predicted"/>
<gene>
    <name evidence="1" type="ORF">L6164_025781</name>
</gene>
<evidence type="ECO:0000313" key="1">
    <source>
        <dbReference type="EMBL" id="KAI4317961.1"/>
    </source>
</evidence>
<dbReference type="EMBL" id="CM039435">
    <property type="protein sequence ID" value="KAI4317961.1"/>
    <property type="molecule type" value="Genomic_DNA"/>
</dbReference>
<protein>
    <submittedName>
        <fullName evidence="1">Uncharacterized protein</fullName>
    </submittedName>
</protein>
<sequence>MNAESEKVDPKTDLELGLNCSNQCIQKNLNNNSGAGANATSRLETTFVAFGPLSELVWSAEKGLCIKCADSSFAKNSSHFWDVGPSNIVLAQTRSIFGGISATDEFQDDSALKPDAALCVMGDTAGTNTPSVHPTTDSSVMPEGKASEELDKGSFGNMAEMDTAERVSNMHTEERESPMNNLEKNICNQANIGSDEVTRIKGDKSSTVSGHKRALDDFSLHPHGHKPSMEQNSQPKFYSFGGVDIVSGHQALETDDICWPKVEHIAEYKGAGAPETYLACSSRSPFEKPESTAENDLRTTNCEAARGAISEVQVSNYNELENKSNDNEMMPISDKNFPVSDSPSNSRIHMLRKGKGKGKALSDGDVNVKSSEDDDDSHESVESCNSAGLFKMGKKRWNFQQQLIVENKRVKKQIPDASVSKSFVKQDSSFMNWISNMMKGFSQSVQNEANNLALSLGHSDHGHQWPDQKLIIENKNQDVEPKITGFQSIFQSIYSSRLKKVGTRISSANHHPGEVSQNFELTDKVDGIDATPLTYCAEHNSLYKPYLQSNEFEGSTWRYDSGPSSQPENEPINFVNSHESSKIESTEDKARCYLGLAKEKEGITSNSSSDRQNTNNTGNIDSSTISERKLAANISIRGDARESLWITRFSRKSNSPLMIADHLNQPRGTREHSTGFSKLLQSHNQVAYLNKCKVEEQSASDRLMIEAKELHNCSINREASTGSQNDNSNNDHKTVHLLNPMSHSSGFRNSEPMASTFARRLDAIKHIIPSNRTDSYAQANMTCFFCGTKGHQLRDCSEISENELEDLLKNVSSYMGLEELPCICIKCFRPSHWANACPSLISRRNHELEADNLVNDCSPSGIQLAAGNAGNARLLISEEEKCISIGAQSDGTDPIEEKNLNLKQESDEIIALEKIGTNKNSSSEENKLTENPLTSPCSFVERQISDVPKRIFDAVKKLRFSRADILKWKNSHMSISNLDGFFLRLRLGKWEEGQGGSGYYVASINGEERQISQKNSRISLSVSVGGIKCMVESQYISNQEFLQDEIIAWWCTTTKAGGKIPCEEELMEKIKKKRMLGF</sequence>
<evidence type="ECO:0000313" key="2">
    <source>
        <dbReference type="Proteomes" id="UP000828941"/>
    </source>
</evidence>
<accession>A0ACB9M1Y8</accession>